<dbReference type="InterPro" id="IPR044068">
    <property type="entry name" value="CB"/>
</dbReference>
<dbReference type="InterPro" id="IPR050808">
    <property type="entry name" value="Phage_Integrase"/>
</dbReference>
<accession>A0A0E2Z5N6</accession>
<name>A0A0E2Z5N6_9GAMM</name>
<dbReference type="GO" id="GO:0003677">
    <property type="term" value="F:DNA binding"/>
    <property type="evidence" value="ECO:0007669"/>
    <property type="project" value="UniProtKB-UniRule"/>
</dbReference>
<dbReference type="Pfam" id="PF00589">
    <property type="entry name" value="Phage_integrase"/>
    <property type="match status" value="1"/>
</dbReference>
<dbReference type="InterPro" id="IPR010998">
    <property type="entry name" value="Integrase_recombinase_N"/>
</dbReference>
<evidence type="ECO:0000313" key="8">
    <source>
        <dbReference type="EMBL" id="KFI18775.1"/>
    </source>
</evidence>
<comment type="caution">
    <text evidence="8">The sequence shown here is derived from an EMBL/GenBank/DDBJ whole genome shotgun (WGS) entry which is preliminary data.</text>
</comment>
<dbReference type="Pfam" id="PF13356">
    <property type="entry name" value="Arm-DNA-bind_3"/>
    <property type="match status" value="1"/>
</dbReference>
<dbReference type="Proteomes" id="UP000028839">
    <property type="component" value="Unassembled WGS sequence"/>
</dbReference>
<dbReference type="HOGENOM" id="CLU_027562_17_7_6"/>
<evidence type="ECO:0000259" key="6">
    <source>
        <dbReference type="PROSITE" id="PS51898"/>
    </source>
</evidence>
<dbReference type="InterPro" id="IPR002104">
    <property type="entry name" value="Integrase_catalytic"/>
</dbReference>
<evidence type="ECO:0000256" key="1">
    <source>
        <dbReference type="ARBA" id="ARBA00008857"/>
    </source>
</evidence>
<evidence type="ECO:0000259" key="7">
    <source>
        <dbReference type="PROSITE" id="PS51900"/>
    </source>
</evidence>
<keyword evidence="2" id="KW-0229">DNA integration</keyword>
<dbReference type="GO" id="GO:0015074">
    <property type="term" value="P:DNA integration"/>
    <property type="evidence" value="ECO:0007669"/>
    <property type="project" value="UniProtKB-KW"/>
</dbReference>
<dbReference type="InterPro" id="IPR011010">
    <property type="entry name" value="DNA_brk_join_enz"/>
</dbReference>
<comment type="similarity">
    <text evidence="1">Belongs to the 'phage' integrase family.</text>
</comment>
<evidence type="ECO:0000256" key="3">
    <source>
        <dbReference type="ARBA" id="ARBA00023125"/>
    </source>
</evidence>
<reference evidence="8 9" key="1">
    <citation type="submission" date="2014-07" db="EMBL/GenBank/DDBJ databases">
        <title>Comparative analysis of Nitrosococcus oceani genome inventories of strains from Pacific and Atlantic gyres.</title>
        <authorList>
            <person name="Lim C.K."/>
            <person name="Wang L."/>
            <person name="Sayavedra-Soto L.A."/>
            <person name="Klotz M.G."/>
        </authorList>
    </citation>
    <scope>NUCLEOTIDE SEQUENCE [LARGE SCALE GENOMIC DNA]</scope>
    <source>
        <strain evidence="8 9">C-27</strain>
    </source>
</reference>
<sequence length="406" mass="45778">MKPAPQRTKLTKTVVDRLPAPTRGQAFYWDSALPCFGVRVSAGGVKSFVIQKRIQGREKRITLGKYGHLTLMQARKEAARLLGEIAVGRNPLAEKAQAKLRAVTLGEALEHYLTSRPLKARTIQGTRHTMGKCFSDWMKRPLTSITRDKVAARHKQLGTASKSHANLAMRYLRAVFNFAMADYTDNEGRPVIADNPVNRLSEARTWFRVERRRTVIKSHELKPWMQAVQRLENGAARDYFMLVLLTGLRRTEALNLRWQNVDLVANTLTVQDTKNHQAHTLPLSDYLTEMLAARLEDTYSEYVFSTSRGRLSNLRGPLAEVRSYAGISFSIHDLRRTFATVADSLDVPGYAVKALLNHKAANDVTAGYIVVDTERLRAPMQKITDFMLRAGGLWEGGEVVELRQYG</sequence>
<dbReference type="Gene3D" id="1.10.150.130">
    <property type="match status" value="1"/>
</dbReference>
<evidence type="ECO:0000256" key="5">
    <source>
        <dbReference type="PROSITE-ProRule" id="PRU01248"/>
    </source>
</evidence>
<dbReference type="PANTHER" id="PTHR30629:SF2">
    <property type="entry name" value="PROPHAGE INTEGRASE INTS-RELATED"/>
    <property type="match status" value="1"/>
</dbReference>
<feature type="domain" description="Core-binding (CB)" evidence="7">
    <location>
        <begin position="103"/>
        <end position="180"/>
    </location>
</feature>
<dbReference type="PROSITE" id="PS51900">
    <property type="entry name" value="CB"/>
    <property type="match status" value="1"/>
</dbReference>
<evidence type="ECO:0000256" key="4">
    <source>
        <dbReference type="ARBA" id="ARBA00023172"/>
    </source>
</evidence>
<dbReference type="PROSITE" id="PS51898">
    <property type="entry name" value="TYR_RECOMBINASE"/>
    <property type="match status" value="1"/>
</dbReference>
<organism evidence="8 9">
    <name type="scientific">Nitrosococcus oceani C-27</name>
    <dbReference type="NCBI Taxonomy" id="314279"/>
    <lineage>
        <taxon>Bacteria</taxon>
        <taxon>Pseudomonadati</taxon>
        <taxon>Pseudomonadota</taxon>
        <taxon>Gammaproteobacteria</taxon>
        <taxon>Chromatiales</taxon>
        <taxon>Chromatiaceae</taxon>
        <taxon>Nitrosococcus</taxon>
    </lineage>
</organism>
<dbReference type="SUPFAM" id="SSF56349">
    <property type="entry name" value="DNA breaking-rejoining enzymes"/>
    <property type="match status" value="1"/>
</dbReference>
<dbReference type="EMBL" id="JPGN01000072">
    <property type="protein sequence ID" value="KFI18775.1"/>
    <property type="molecule type" value="Genomic_DNA"/>
</dbReference>
<dbReference type="InterPro" id="IPR013762">
    <property type="entry name" value="Integrase-like_cat_sf"/>
</dbReference>
<proteinExistence type="inferred from homology"/>
<dbReference type="AlphaFoldDB" id="A0A0E2Z5N6"/>
<evidence type="ECO:0000256" key="2">
    <source>
        <dbReference type="ARBA" id="ARBA00022908"/>
    </source>
</evidence>
<keyword evidence="3 5" id="KW-0238">DNA-binding</keyword>
<protein>
    <submittedName>
        <fullName evidence="8">Integrase</fullName>
    </submittedName>
</protein>
<dbReference type="Gene3D" id="3.30.160.390">
    <property type="entry name" value="Integrase, DNA-binding domain"/>
    <property type="match status" value="1"/>
</dbReference>
<dbReference type="GO" id="GO:0006310">
    <property type="term" value="P:DNA recombination"/>
    <property type="evidence" value="ECO:0007669"/>
    <property type="project" value="UniProtKB-KW"/>
</dbReference>
<feature type="domain" description="Tyr recombinase" evidence="6">
    <location>
        <begin position="211"/>
        <end position="381"/>
    </location>
</feature>
<dbReference type="InterPro" id="IPR025166">
    <property type="entry name" value="Integrase_DNA_bind_dom"/>
</dbReference>
<gene>
    <name evidence="8" type="ORF">IB75_11945</name>
</gene>
<dbReference type="OrthoDB" id="9795573at2"/>
<dbReference type="Gene3D" id="1.10.443.10">
    <property type="entry name" value="Intergrase catalytic core"/>
    <property type="match status" value="1"/>
</dbReference>
<dbReference type="PANTHER" id="PTHR30629">
    <property type="entry name" value="PROPHAGE INTEGRASE"/>
    <property type="match status" value="1"/>
</dbReference>
<keyword evidence="4" id="KW-0233">DNA recombination</keyword>
<evidence type="ECO:0000313" key="9">
    <source>
        <dbReference type="Proteomes" id="UP000028839"/>
    </source>
</evidence>
<dbReference type="InterPro" id="IPR038488">
    <property type="entry name" value="Integrase_DNA-bd_sf"/>
</dbReference>